<keyword evidence="7 14" id="KW-0560">Oxidoreductase</keyword>
<dbReference type="EMBL" id="JMQN01000015">
    <property type="protein sequence ID" value="KEA64533.1"/>
    <property type="molecule type" value="Genomic_DNA"/>
</dbReference>
<reference evidence="14 15" key="1">
    <citation type="submission" date="2014-04" db="EMBL/GenBank/DDBJ databases">
        <title>Marinobacterium kochiensis sp. nov., isolated from sediment sample collected from Kochi backwaters in Kerala, India.</title>
        <authorList>
            <person name="Singh A."/>
            <person name="Pinnaka A.K."/>
        </authorList>
    </citation>
    <scope>NUCLEOTIDE SEQUENCE [LARGE SCALE GENOMIC DNA]</scope>
    <source>
        <strain evidence="14 15">AK27</strain>
    </source>
</reference>
<evidence type="ECO:0000313" key="14">
    <source>
        <dbReference type="EMBL" id="KEA64533.1"/>
    </source>
</evidence>
<dbReference type="RefSeq" id="WP_156042803.1">
    <property type="nucleotide sequence ID" value="NZ_JMQN01000015.1"/>
</dbReference>
<dbReference type="GO" id="GO:0019354">
    <property type="term" value="P:siroheme biosynthetic process"/>
    <property type="evidence" value="ECO:0007669"/>
    <property type="project" value="UniProtKB-UniPathway"/>
</dbReference>
<dbReference type="GO" id="GO:0016491">
    <property type="term" value="F:oxidoreductase activity"/>
    <property type="evidence" value="ECO:0007669"/>
    <property type="project" value="UniProtKB-KW"/>
</dbReference>
<comment type="pathway">
    <text evidence="12">Cofactor biosynthesis; adenosylcobalamin biosynthesis; precorrin-2 from uroporphyrinogen III: step 1/1.</text>
</comment>
<name>A0A081G178_9GAMM</name>
<dbReference type="InterPro" id="IPR006366">
    <property type="entry name" value="CobA/CysG_C"/>
</dbReference>
<dbReference type="GO" id="GO:0032259">
    <property type="term" value="P:methylation"/>
    <property type="evidence" value="ECO:0007669"/>
    <property type="project" value="UniProtKB-KW"/>
</dbReference>
<dbReference type="NCBIfam" id="NF004790">
    <property type="entry name" value="PRK06136.1"/>
    <property type="match status" value="1"/>
</dbReference>
<keyword evidence="6" id="KW-0949">S-adenosyl-L-methionine</keyword>
<dbReference type="EC" id="2.1.1.107" evidence="2"/>
<keyword evidence="5 14" id="KW-0808">Transferase</keyword>
<dbReference type="CDD" id="cd11642">
    <property type="entry name" value="SUMT"/>
    <property type="match status" value="1"/>
</dbReference>
<dbReference type="PANTHER" id="PTHR45790">
    <property type="entry name" value="SIROHEME SYNTHASE-RELATED"/>
    <property type="match status" value="1"/>
</dbReference>
<dbReference type="OrthoDB" id="9815856at2"/>
<dbReference type="InterPro" id="IPR050161">
    <property type="entry name" value="Siro_Cobalamin_biosynth"/>
</dbReference>
<keyword evidence="9" id="KW-0627">Porphyrin biosynthesis</keyword>
<comment type="pathway">
    <text evidence="11">Porphyrin-containing compound metabolism; siroheme biosynthesis; precorrin-2 from uroporphyrinogen III: step 1/1.</text>
</comment>
<dbReference type="InterPro" id="IPR000878">
    <property type="entry name" value="4pyrrol_Mease"/>
</dbReference>
<dbReference type="Pfam" id="PF00590">
    <property type="entry name" value="TP_methylase"/>
    <property type="match status" value="1"/>
</dbReference>
<proteinExistence type="inferred from homology"/>
<keyword evidence="8 14" id="KW-0456">Lyase</keyword>
<evidence type="ECO:0000256" key="9">
    <source>
        <dbReference type="ARBA" id="ARBA00023244"/>
    </source>
</evidence>
<dbReference type="PANTHER" id="PTHR45790:SF3">
    <property type="entry name" value="S-ADENOSYL-L-METHIONINE-DEPENDENT UROPORPHYRINOGEN III METHYLTRANSFERASE, CHLOROPLASTIC"/>
    <property type="match status" value="1"/>
</dbReference>
<dbReference type="Proteomes" id="UP000028252">
    <property type="component" value="Unassembled WGS sequence"/>
</dbReference>
<dbReference type="InterPro" id="IPR035996">
    <property type="entry name" value="4pyrrol_Methylase_sf"/>
</dbReference>
<evidence type="ECO:0000256" key="10">
    <source>
        <dbReference type="ARBA" id="ARBA00023268"/>
    </source>
</evidence>
<evidence type="ECO:0000256" key="4">
    <source>
        <dbReference type="ARBA" id="ARBA00022603"/>
    </source>
</evidence>
<feature type="domain" description="Tetrapyrrole methylase" evidence="13">
    <location>
        <begin position="45"/>
        <end position="253"/>
    </location>
</feature>
<sequence length="292" mass="31538">MLWSNAYPLFGQLMSKVAGLGIGNGARDTGHNRQTMRNARTPGQVHLIGCGPGAMDLLTVRALRLIERAEVVIYDRLVGEDILALIPHSAQRYYVGKAPGHHSVSQARIGELMVEQALQGNTVLRLKGGDPAIFARMAEEIEALNNAGIQWHIVPGITAASGCAAAAGIPLTDRNSAHQVRFITATHHADHLQHDWAALARPDQTLVFYMGLESLTAISASLRAHGLPDDWPILLVENGTRDTQRNLLSTLDSVVEQAQEARFKTPSLIIVGQVTRSARQTATLLAQTVHAA</sequence>
<comment type="caution">
    <text evidence="14">The sequence shown here is derived from an EMBL/GenBank/DDBJ whole genome shotgun (WGS) entry which is preliminary data.</text>
</comment>
<dbReference type="InterPro" id="IPR014777">
    <property type="entry name" value="4pyrrole_Mease_sub1"/>
</dbReference>
<dbReference type="AlphaFoldDB" id="A0A081G178"/>
<dbReference type="Gene3D" id="3.30.950.10">
    <property type="entry name" value="Methyltransferase, Cobalt-precorrin-4 Transmethylase, Domain 2"/>
    <property type="match status" value="1"/>
</dbReference>
<keyword evidence="15" id="KW-1185">Reference proteome</keyword>
<evidence type="ECO:0000256" key="6">
    <source>
        <dbReference type="ARBA" id="ARBA00022691"/>
    </source>
</evidence>
<dbReference type="GO" id="GO:0004851">
    <property type="term" value="F:uroporphyrin-III C-methyltransferase activity"/>
    <property type="evidence" value="ECO:0007669"/>
    <property type="project" value="UniProtKB-EC"/>
</dbReference>
<evidence type="ECO:0000256" key="8">
    <source>
        <dbReference type="ARBA" id="ARBA00023239"/>
    </source>
</evidence>
<dbReference type="Gene3D" id="3.40.1010.10">
    <property type="entry name" value="Cobalt-precorrin-4 Transmethylase, Domain 1"/>
    <property type="match status" value="1"/>
</dbReference>
<evidence type="ECO:0000313" key="15">
    <source>
        <dbReference type="Proteomes" id="UP000028252"/>
    </source>
</evidence>
<dbReference type="FunFam" id="3.40.1010.10:FF:000001">
    <property type="entry name" value="Siroheme synthase"/>
    <property type="match status" value="1"/>
</dbReference>
<evidence type="ECO:0000256" key="12">
    <source>
        <dbReference type="ARBA" id="ARBA00060548"/>
    </source>
</evidence>
<dbReference type="eggNOG" id="COG0007">
    <property type="taxonomic scope" value="Bacteria"/>
</dbReference>
<evidence type="ECO:0000256" key="3">
    <source>
        <dbReference type="ARBA" id="ARBA00022573"/>
    </source>
</evidence>
<evidence type="ECO:0000256" key="11">
    <source>
        <dbReference type="ARBA" id="ARBA00025705"/>
    </source>
</evidence>
<dbReference type="SUPFAM" id="SSF53790">
    <property type="entry name" value="Tetrapyrrole methylase"/>
    <property type="match status" value="1"/>
</dbReference>
<evidence type="ECO:0000256" key="2">
    <source>
        <dbReference type="ARBA" id="ARBA00012162"/>
    </source>
</evidence>
<dbReference type="NCBIfam" id="TIGR01469">
    <property type="entry name" value="cobA_cysG_Cterm"/>
    <property type="match status" value="1"/>
</dbReference>
<gene>
    <name evidence="14" type="ORF">ADIMK_0986</name>
</gene>
<protein>
    <recommendedName>
        <fullName evidence="2">uroporphyrinogen-III C-methyltransferase</fullName>
        <ecNumber evidence="2">2.1.1.107</ecNumber>
    </recommendedName>
</protein>
<dbReference type="GO" id="GO:0009236">
    <property type="term" value="P:cobalamin biosynthetic process"/>
    <property type="evidence" value="ECO:0007669"/>
    <property type="project" value="UniProtKB-KW"/>
</dbReference>
<dbReference type="InterPro" id="IPR014776">
    <property type="entry name" value="4pyrrole_Mease_sub2"/>
</dbReference>
<keyword evidence="3" id="KW-0169">Cobalamin biosynthesis</keyword>
<dbReference type="GO" id="GO:0016829">
    <property type="term" value="F:lyase activity"/>
    <property type="evidence" value="ECO:0007669"/>
    <property type="project" value="UniProtKB-KW"/>
</dbReference>
<evidence type="ECO:0000256" key="5">
    <source>
        <dbReference type="ARBA" id="ARBA00022679"/>
    </source>
</evidence>
<dbReference type="STRING" id="1232683.ADIMK_0986"/>
<evidence type="ECO:0000259" key="13">
    <source>
        <dbReference type="Pfam" id="PF00590"/>
    </source>
</evidence>
<dbReference type="PATRIC" id="fig|1232683.4.peg.976"/>
<evidence type="ECO:0000256" key="7">
    <source>
        <dbReference type="ARBA" id="ARBA00023002"/>
    </source>
</evidence>
<organism evidence="14 15">
    <name type="scientific">Marinobacterium lacunae</name>
    <dbReference type="NCBI Taxonomy" id="1232683"/>
    <lineage>
        <taxon>Bacteria</taxon>
        <taxon>Pseudomonadati</taxon>
        <taxon>Pseudomonadota</taxon>
        <taxon>Gammaproteobacteria</taxon>
        <taxon>Oceanospirillales</taxon>
        <taxon>Oceanospirillaceae</taxon>
        <taxon>Marinobacterium</taxon>
    </lineage>
</organism>
<accession>A0A081G178</accession>
<keyword evidence="4 14" id="KW-0489">Methyltransferase</keyword>
<dbReference type="UniPathway" id="UPA00262">
    <property type="reaction ID" value="UER00211"/>
</dbReference>
<keyword evidence="10" id="KW-0511">Multifunctional enzyme</keyword>
<dbReference type="FunFam" id="3.30.950.10:FF:000001">
    <property type="entry name" value="Siroheme synthase"/>
    <property type="match status" value="1"/>
</dbReference>
<comment type="similarity">
    <text evidence="1">Belongs to the precorrin methyltransferase family.</text>
</comment>
<evidence type="ECO:0000256" key="1">
    <source>
        <dbReference type="ARBA" id="ARBA00005879"/>
    </source>
</evidence>